<comment type="caution">
    <text evidence="2">The sequence shown here is derived from an EMBL/GenBank/DDBJ whole genome shotgun (WGS) entry which is preliminary data.</text>
</comment>
<evidence type="ECO:0000256" key="1">
    <source>
        <dbReference type="SAM" id="MobiDB-lite"/>
    </source>
</evidence>
<proteinExistence type="predicted"/>
<evidence type="ECO:0008006" key="4">
    <source>
        <dbReference type="Google" id="ProtNLM"/>
    </source>
</evidence>
<dbReference type="InterPro" id="IPR043128">
    <property type="entry name" value="Rev_trsase/Diguanyl_cyclase"/>
</dbReference>
<dbReference type="SUPFAM" id="SSF55073">
    <property type="entry name" value="Nucleotide cyclase"/>
    <property type="match status" value="1"/>
</dbReference>
<evidence type="ECO:0000313" key="2">
    <source>
        <dbReference type="EMBL" id="MCJ8499899.1"/>
    </source>
</evidence>
<dbReference type="EMBL" id="JALJRB010000003">
    <property type="protein sequence ID" value="MCJ8499899.1"/>
    <property type="molecule type" value="Genomic_DNA"/>
</dbReference>
<feature type="compositionally biased region" description="Gly residues" evidence="1">
    <location>
        <begin position="299"/>
        <end position="327"/>
    </location>
</feature>
<feature type="compositionally biased region" description="Low complexity" evidence="1">
    <location>
        <begin position="370"/>
        <end position="390"/>
    </location>
</feature>
<name>A0AA41R0T1_9BACT</name>
<accession>A0AA41R0T1</accession>
<dbReference type="AlphaFoldDB" id="A0AA41R0T1"/>
<evidence type="ECO:0000313" key="3">
    <source>
        <dbReference type="Proteomes" id="UP001165427"/>
    </source>
</evidence>
<feature type="region of interest" description="Disordered" evidence="1">
    <location>
        <begin position="221"/>
        <end position="425"/>
    </location>
</feature>
<keyword evidence="3" id="KW-1185">Reference proteome</keyword>
<dbReference type="RefSeq" id="WP_246903521.1">
    <property type="nucleotide sequence ID" value="NZ_JALJRB010000003.1"/>
</dbReference>
<dbReference type="InterPro" id="IPR029787">
    <property type="entry name" value="Nucleotide_cyclase"/>
</dbReference>
<reference evidence="2" key="1">
    <citation type="submission" date="2022-04" db="EMBL/GenBank/DDBJ databases">
        <title>Desulfatitalea alkaliphila sp. nov., a novel anaerobic sulfate-reducing bacterium isolated from terrestrial mud volcano, Taman Peninsula, Russia.</title>
        <authorList>
            <person name="Khomyakova M.A."/>
            <person name="Merkel A.Y."/>
            <person name="Slobodkin A.I."/>
        </authorList>
    </citation>
    <scope>NUCLEOTIDE SEQUENCE</scope>
    <source>
        <strain evidence="2">M08but</strain>
    </source>
</reference>
<dbReference type="Gene3D" id="3.30.70.270">
    <property type="match status" value="1"/>
</dbReference>
<feature type="compositionally biased region" description="Gly residues" evidence="1">
    <location>
        <begin position="256"/>
        <end position="292"/>
    </location>
</feature>
<organism evidence="2 3">
    <name type="scientific">Desulfatitalea alkaliphila</name>
    <dbReference type="NCBI Taxonomy" id="2929485"/>
    <lineage>
        <taxon>Bacteria</taxon>
        <taxon>Pseudomonadati</taxon>
        <taxon>Thermodesulfobacteriota</taxon>
        <taxon>Desulfobacteria</taxon>
        <taxon>Desulfobacterales</taxon>
        <taxon>Desulfosarcinaceae</taxon>
        <taxon>Desulfatitalea</taxon>
    </lineage>
</organism>
<sequence>MEKRVLKDLSALFGRVFSLLLNRSLMYQPGHPVIKQSVTDVHKAAVRLLDEVSPLVYILDRGNFFIDEEPLDPRINVHRVAALFKRCGLQSVSFEKGLTESELNIFAELFSSLASIANVEEVKTSLYQKGVFNIKVNHVIFRKVTEDDQVVSREALKKVTPMVDADDQETRKRFMETLLESVLSEEFAKTLNITNLMANPGAFSKRLIEVDLAAVAQQNQQDLGWDPPGYGTEVSPDLDGATDGAPEIGTAPSGRGPAGGTTGASGGGGGEGALGDGGDGTGGGGGPGGGEGTSAATGIGAGGGSGMAGQPGTGGIAPDGPYAGGHGTPDASASGEPAAATPSGRGDGGAGAQSATGSPLPEQDPDGTMPSIAAAARGRGAPAASESAAPPKGPAAGGATARTGNDAPKSRTAADGAAETASGPGPMLLHQLQMMQQEVQKHLQGEGETNIADLAQAIFEMKKQLLEGIQAQKALGIAYANETAITQTANQLADQVMMELVKDEYQAGKVTTQRLAHLIRRIIPEAAELKRLLPQIKRTLLAEGMPMAEYLNLIGELRSELQSEELTRILEESSDSIGLDGKDLVEEIKRNPGQAAELIYLASQIRQGGGDEAALSDILVEYVEHLGNQMAKDAPEDDPDREGHLKRVMGDIESTLLQKLSTMNVNADALTRMEQRINERMESILDNMRVQWLQSQSGQSTSAEAKPRMLTVLQTLEHHVGEDEELAGILKTIRAKVAAGEIEENNFSQINEEISRQKQLLREQAGKTSMAEGILSSDEVMFIMEKEIARAKRYGAWFSAVSLAFVSAKPAMKLLDGVLTNEMIMEAALELLSTTFREVDYIGRIGKNRIMALLPTIDQPHAKKALDRVLRLLHAKPLDVDGIPVELRVAGVAAAFDEDQTPDAQRFAKHISRQLNDMVARLKNIQVLF</sequence>
<protein>
    <recommendedName>
        <fullName evidence="4">Diguanylate cyclase, GGDEF domain</fullName>
    </recommendedName>
</protein>
<dbReference type="Proteomes" id="UP001165427">
    <property type="component" value="Unassembled WGS sequence"/>
</dbReference>
<gene>
    <name evidence="2" type="ORF">MRX98_04885</name>
</gene>